<protein>
    <submittedName>
        <fullName evidence="4">Capsule biosynthesis protein</fullName>
    </submittedName>
</protein>
<sequence length="346" mass="37172">MKFALTVTTILILLTATGSAVFGASAASTPVTMMFAGDILLDGYVGTQIKKFGIHYPWMKVAPSLRKADIAFANLETSVSVRGKPEANKMFTFRSEPKTLDGLKAAGVDGVSLANNHILDYGTQAMLDTMVHLDRRGIGRTGAGSSRDQAFKPYVKTVKGKKIAILGVSNVFSSSSWAAGAEKPGAASALTEEPLLSHVQKISSGSDFTVVYLHWNKEFQYTPEGYSRTLAKKLIDHGADLIVGAHSHTVMGGEFYKHKPIYYSLGNFIFNQSARGGPKTVLSMMLSVTVLDGKVTGRIIPAKIIGGQPRLMDAKFNAAMYAHFNKYSYNAKASATGIVTEKTSGK</sequence>
<dbReference type="InterPro" id="IPR029052">
    <property type="entry name" value="Metallo-depent_PP-like"/>
</dbReference>
<evidence type="ECO:0000256" key="1">
    <source>
        <dbReference type="ARBA" id="ARBA00005662"/>
    </source>
</evidence>
<organism evidence="4 5">
    <name type="scientific">Paenibacillus swuensis</name>
    <dbReference type="NCBI Taxonomy" id="1178515"/>
    <lineage>
        <taxon>Bacteria</taxon>
        <taxon>Bacillati</taxon>
        <taxon>Bacillota</taxon>
        <taxon>Bacilli</taxon>
        <taxon>Bacillales</taxon>
        <taxon>Paenibacillaceae</taxon>
        <taxon>Paenibacillus</taxon>
    </lineage>
</organism>
<dbReference type="AlphaFoldDB" id="A0A172TPT9"/>
<feature type="chain" id="PRO_5008000955" evidence="2">
    <location>
        <begin position="27"/>
        <end position="346"/>
    </location>
</feature>
<gene>
    <name evidence="4" type="ORF">SY83_06970</name>
</gene>
<dbReference type="EMBL" id="CP011388">
    <property type="protein sequence ID" value="ANE48773.1"/>
    <property type="molecule type" value="Genomic_DNA"/>
</dbReference>
<dbReference type="SUPFAM" id="SSF56300">
    <property type="entry name" value="Metallo-dependent phosphatases"/>
    <property type="match status" value="1"/>
</dbReference>
<comment type="similarity">
    <text evidence="1">Belongs to the CapA family.</text>
</comment>
<keyword evidence="2" id="KW-0732">Signal</keyword>
<dbReference type="PATRIC" id="fig|1178515.4.peg.1387"/>
<dbReference type="CDD" id="cd07381">
    <property type="entry name" value="MPP_CapA"/>
    <property type="match status" value="1"/>
</dbReference>
<dbReference type="PANTHER" id="PTHR33393">
    <property type="entry name" value="POLYGLUTAMINE SYNTHESIS ACCESSORY PROTEIN RV0574C-RELATED"/>
    <property type="match status" value="1"/>
</dbReference>
<dbReference type="PANTHER" id="PTHR33393:SF13">
    <property type="entry name" value="PGA BIOSYNTHESIS PROTEIN CAPA"/>
    <property type="match status" value="1"/>
</dbReference>
<feature type="domain" description="Capsule synthesis protein CapA" evidence="3">
    <location>
        <begin position="32"/>
        <end position="272"/>
    </location>
</feature>
<dbReference type="OrthoDB" id="9810906at2"/>
<evidence type="ECO:0000313" key="5">
    <source>
        <dbReference type="Proteomes" id="UP000076927"/>
    </source>
</evidence>
<evidence type="ECO:0000259" key="3">
    <source>
        <dbReference type="SMART" id="SM00854"/>
    </source>
</evidence>
<accession>A0A172TPT9</accession>
<dbReference type="KEGG" id="pswu:SY83_06970"/>
<dbReference type="Proteomes" id="UP000076927">
    <property type="component" value="Chromosome"/>
</dbReference>
<dbReference type="InterPro" id="IPR019079">
    <property type="entry name" value="Capsule_synth_CapA"/>
</dbReference>
<dbReference type="Gene3D" id="3.60.21.10">
    <property type="match status" value="1"/>
</dbReference>
<dbReference type="InterPro" id="IPR052169">
    <property type="entry name" value="CW_Biosynth-Accessory"/>
</dbReference>
<reference evidence="4 5" key="1">
    <citation type="submission" date="2015-01" db="EMBL/GenBank/DDBJ databases">
        <title>Paenibacillus swuensis/DY6/whole genome sequencing.</title>
        <authorList>
            <person name="Kim M.K."/>
            <person name="Srinivasan S."/>
            <person name="Lee J.-J."/>
        </authorList>
    </citation>
    <scope>NUCLEOTIDE SEQUENCE [LARGE SCALE GENOMIC DNA]</scope>
    <source>
        <strain evidence="4 5">DY6</strain>
    </source>
</reference>
<feature type="signal peptide" evidence="2">
    <location>
        <begin position="1"/>
        <end position="26"/>
    </location>
</feature>
<evidence type="ECO:0000256" key="2">
    <source>
        <dbReference type="SAM" id="SignalP"/>
    </source>
</evidence>
<evidence type="ECO:0000313" key="4">
    <source>
        <dbReference type="EMBL" id="ANE48773.1"/>
    </source>
</evidence>
<dbReference type="Pfam" id="PF09587">
    <property type="entry name" value="PGA_cap"/>
    <property type="match status" value="1"/>
</dbReference>
<name>A0A172TPT9_9BACL</name>
<dbReference type="STRING" id="1178515.SY83_06970"/>
<keyword evidence="5" id="KW-1185">Reference proteome</keyword>
<proteinExistence type="inferred from homology"/>
<dbReference type="SMART" id="SM00854">
    <property type="entry name" value="PGA_cap"/>
    <property type="match status" value="1"/>
</dbReference>